<gene>
    <name evidence="1" type="ORF">BST37_08350</name>
</gene>
<organism evidence="1 2">
    <name type="scientific">Mycobacterium noviomagense</name>
    <dbReference type="NCBI Taxonomy" id="459858"/>
    <lineage>
        <taxon>Bacteria</taxon>
        <taxon>Bacillati</taxon>
        <taxon>Actinomycetota</taxon>
        <taxon>Actinomycetes</taxon>
        <taxon>Mycobacteriales</taxon>
        <taxon>Mycobacteriaceae</taxon>
        <taxon>Mycobacterium</taxon>
    </lineage>
</organism>
<sequence length="107" mass="12227">MMVLYPKEFAFADNKLAKAMGLPPRDDDWGCLFCLDDRGLRYTVVGSGDFLRTLLDLPPGHDVTKHPPSINLRSLGFDELPAEAFPLKRRGWPDQWTNKRYTSSWGE</sequence>
<reference evidence="1 2" key="1">
    <citation type="submission" date="2017-02" db="EMBL/GenBank/DDBJ databases">
        <title>The new phylogeny of genus Mycobacterium.</title>
        <authorList>
            <person name="Tortoli E."/>
            <person name="Trovato A."/>
            <person name="Cirillo D.M."/>
        </authorList>
    </citation>
    <scope>NUCLEOTIDE SEQUENCE [LARGE SCALE GENOMIC DNA]</scope>
    <source>
        <strain evidence="1 2">DSM 45145</strain>
    </source>
</reference>
<accession>A0ABX3T748</accession>
<dbReference type="EMBL" id="MVIC01000010">
    <property type="protein sequence ID" value="ORB15906.1"/>
    <property type="molecule type" value="Genomic_DNA"/>
</dbReference>
<proteinExistence type="predicted"/>
<comment type="caution">
    <text evidence="1">The sequence shown here is derived from an EMBL/GenBank/DDBJ whole genome shotgun (WGS) entry which is preliminary data.</text>
</comment>
<evidence type="ECO:0000313" key="1">
    <source>
        <dbReference type="EMBL" id="ORB15906.1"/>
    </source>
</evidence>
<name>A0ABX3T748_9MYCO</name>
<evidence type="ECO:0000313" key="2">
    <source>
        <dbReference type="Proteomes" id="UP000192374"/>
    </source>
</evidence>
<dbReference type="Proteomes" id="UP000192374">
    <property type="component" value="Unassembled WGS sequence"/>
</dbReference>
<keyword evidence="2" id="KW-1185">Reference proteome</keyword>
<protein>
    <submittedName>
        <fullName evidence="1">Uncharacterized protein</fullName>
    </submittedName>
</protein>